<reference evidence="1 2" key="1">
    <citation type="submission" date="2013-03" db="EMBL/GenBank/DDBJ databases">
        <title>Draft genome sequence of Gracibacillus halophilus YIM-C55.5, a moderately halophilic and thermophilic organism from the Xiaochaidamu salt lake.</title>
        <authorList>
            <person name="Sugumar T."/>
            <person name="Polireddy D.R."/>
            <person name="Antony A."/>
            <person name="Madhava Y.R."/>
            <person name="Sivakumar N."/>
        </authorList>
    </citation>
    <scope>NUCLEOTIDE SEQUENCE [LARGE SCALE GENOMIC DNA]</scope>
    <source>
        <strain evidence="1 2">YIM-C55.5</strain>
    </source>
</reference>
<dbReference type="OrthoDB" id="1675670at2"/>
<protein>
    <recommendedName>
        <fullName evidence="3">DUF3231 family protein</fullName>
    </recommendedName>
</protein>
<accession>N4WAA6</accession>
<sequence length="352" mass="39839">MDSSGSSEQMKEHQKHRPLTSAELGDLFANYLGDSLFYCVFTHHLEVVKDKEIKVFIESNLALTKKHLSFLRYLYQNEQIPVPVGFGEEDIRKEAPALFSDLFMVFYITEMSRAGVMTYGNALSTSSRSDIIEYFEMCIRETMNIYKEGINLLLSKGMDIAPPNIPYPKKVDFIEDQSFISYFSGKLRPLTGLEIKHLQINVNTNVLGKALLLGFSQVTSSEQLTKYFKQGSKRAEKQINKLGAFLMKENLPTPKLLDTHITDSTIPPYSDKLMLYHTSLASKIGIENFGIALSNVFRHDLHMKFASLTAGIAKYLDDGMNISICRGWLEEPPTAADRDKLSKKESGRSTEE</sequence>
<proteinExistence type="predicted"/>
<organism evidence="1 2">
    <name type="scientific">Gracilibacillus halophilus YIM-C55.5</name>
    <dbReference type="NCBI Taxonomy" id="1308866"/>
    <lineage>
        <taxon>Bacteria</taxon>
        <taxon>Bacillati</taxon>
        <taxon>Bacillota</taxon>
        <taxon>Bacilli</taxon>
        <taxon>Bacillales</taxon>
        <taxon>Bacillaceae</taxon>
        <taxon>Gracilibacillus</taxon>
    </lineage>
</organism>
<evidence type="ECO:0000313" key="1">
    <source>
        <dbReference type="EMBL" id="ENH97238.1"/>
    </source>
</evidence>
<keyword evidence="2" id="KW-1185">Reference proteome</keyword>
<dbReference type="EMBL" id="APML01000021">
    <property type="protein sequence ID" value="ENH97238.1"/>
    <property type="molecule type" value="Genomic_DNA"/>
</dbReference>
<dbReference type="Pfam" id="PF11553">
    <property type="entry name" value="DUF3231"/>
    <property type="match status" value="2"/>
</dbReference>
<dbReference type="InterPro" id="IPR021617">
    <property type="entry name" value="DUF3231"/>
</dbReference>
<dbReference type="InterPro" id="IPR012347">
    <property type="entry name" value="Ferritin-like"/>
</dbReference>
<dbReference type="PATRIC" id="fig|1308866.3.peg.1336"/>
<gene>
    <name evidence="1" type="ORF">J416_06622</name>
</gene>
<comment type="caution">
    <text evidence="1">The sequence shown here is derived from an EMBL/GenBank/DDBJ whole genome shotgun (WGS) entry which is preliminary data.</text>
</comment>
<dbReference type="RefSeq" id="WP_003466966.1">
    <property type="nucleotide sequence ID" value="NZ_APML01000021.1"/>
</dbReference>
<dbReference type="AlphaFoldDB" id="N4WAA6"/>
<evidence type="ECO:0000313" key="2">
    <source>
        <dbReference type="Proteomes" id="UP000012283"/>
    </source>
</evidence>
<dbReference type="STRING" id="1308866.J416_06622"/>
<evidence type="ECO:0008006" key="3">
    <source>
        <dbReference type="Google" id="ProtNLM"/>
    </source>
</evidence>
<dbReference type="Gene3D" id="1.20.1260.10">
    <property type="match status" value="2"/>
</dbReference>
<name>N4WAA6_9BACI</name>
<dbReference type="Proteomes" id="UP000012283">
    <property type="component" value="Unassembled WGS sequence"/>
</dbReference>
<dbReference type="eggNOG" id="ENOG502Z85B">
    <property type="taxonomic scope" value="Bacteria"/>
</dbReference>